<dbReference type="Gene3D" id="3.30.70.1070">
    <property type="entry name" value="Sporulation related repeat"/>
    <property type="match status" value="1"/>
</dbReference>
<dbReference type="GO" id="GO:0032506">
    <property type="term" value="P:cytokinetic process"/>
    <property type="evidence" value="ECO:0007669"/>
    <property type="project" value="TreeGrafter"/>
</dbReference>
<dbReference type="PANTHER" id="PTHR38687:SF1">
    <property type="entry name" value="CELL DIVISION PROTEIN DEDD"/>
    <property type="match status" value="1"/>
</dbReference>
<dbReference type="InterPro" id="IPR036680">
    <property type="entry name" value="SPOR-like_sf"/>
</dbReference>
<feature type="region of interest" description="Disordered" evidence="1">
    <location>
        <begin position="282"/>
        <end position="301"/>
    </location>
</feature>
<evidence type="ECO:0000256" key="2">
    <source>
        <dbReference type="SAM" id="Phobius"/>
    </source>
</evidence>
<sequence length="320" mass="33513">MAFFNFRWPGKKDEAESVAGAKRPSRLAQGESVEAMRRRARHRLIGAAVLVLIGVVGFPLLFDTQPRPIPVNIPIEIPDQANSAPEVVPGTHVASQTAAPSGRVAANASLDDGEEVLAPSARPATPATATVAPAAPVVGAAVTAAAVGTAAAVASQVKAEPKPEVKPQPKPEPKPEVKPERKPEPKPEKPKAEAKPEPKPEVKKPEAKPEPKHKPEAPKVDEAARARALLEGRSTSEPAAPKEAAASNERFIVQIGAFAEVGKANEIKGKLGAGAFTQTVDTKDGKRTRVRMGPFKSREEADKAAARAKALGLPASVFKA</sequence>
<keyword evidence="2" id="KW-0812">Transmembrane</keyword>
<keyword evidence="2" id="KW-1133">Transmembrane helix</keyword>
<proteinExistence type="predicted"/>
<dbReference type="InterPro" id="IPR007730">
    <property type="entry name" value="SPOR-like_dom"/>
</dbReference>
<name>A0A096GJG0_COMTE</name>
<dbReference type="GO" id="GO:0042834">
    <property type="term" value="F:peptidoglycan binding"/>
    <property type="evidence" value="ECO:0007669"/>
    <property type="project" value="InterPro"/>
</dbReference>
<comment type="caution">
    <text evidence="4">The sequence shown here is derived from an EMBL/GenBank/DDBJ whole genome shotgun (WGS) entry which is preliminary data.</text>
</comment>
<dbReference type="PROSITE" id="PS51724">
    <property type="entry name" value="SPOR"/>
    <property type="match status" value="1"/>
</dbReference>
<feature type="compositionally biased region" description="Low complexity" evidence="1">
    <location>
        <begin position="231"/>
        <end position="247"/>
    </location>
</feature>
<dbReference type="EMBL" id="AWOR01000089">
    <property type="protein sequence ID" value="KGH25315.1"/>
    <property type="molecule type" value="Genomic_DNA"/>
</dbReference>
<evidence type="ECO:0000313" key="5">
    <source>
        <dbReference type="Proteomes" id="UP000029553"/>
    </source>
</evidence>
<dbReference type="Pfam" id="PF05036">
    <property type="entry name" value="SPOR"/>
    <property type="match status" value="1"/>
</dbReference>
<dbReference type="RefSeq" id="WP_034375748.1">
    <property type="nucleotide sequence ID" value="NZ_AWOR01000089.1"/>
</dbReference>
<feature type="domain" description="SPOR" evidence="3">
    <location>
        <begin position="245"/>
        <end position="320"/>
    </location>
</feature>
<protein>
    <submittedName>
        <fullName evidence="4">Sporulation protein</fullName>
    </submittedName>
</protein>
<dbReference type="Proteomes" id="UP000029553">
    <property type="component" value="Unassembled WGS sequence"/>
</dbReference>
<dbReference type="SUPFAM" id="SSF110997">
    <property type="entry name" value="Sporulation related repeat"/>
    <property type="match status" value="1"/>
</dbReference>
<gene>
    <name evidence="4" type="ORF">P353_26325</name>
</gene>
<feature type="transmembrane region" description="Helical" evidence="2">
    <location>
        <begin position="44"/>
        <end position="62"/>
    </location>
</feature>
<dbReference type="PANTHER" id="PTHR38687">
    <property type="entry name" value="CELL DIVISION PROTEIN DEDD-RELATED"/>
    <property type="match status" value="1"/>
</dbReference>
<dbReference type="GO" id="GO:0030428">
    <property type="term" value="C:cell septum"/>
    <property type="evidence" value="ECO:0007669"/>
    <property type="project" value="TreeGrafter"/>
</dbReference>
<dbReference type="InterPro" id="IPR052521">
    <property type="entry name" value="Cell_div_SPOR-domain"/>
</dbReference>
<keyword evidence="2" id="KW-0472">Membrane</keyword>
<accession>A0A096GJG0</accession>
<feature type="region of interest" description="Disordered" evidence="1">
    <location>
        <begin position="156"/>
        <end position="248"/>
    </location>
</feature>
<organism evidence="4 5">
    <name type="scientific">Comamonas testosteroni</name>
    <name type="common">Pseudomonas testosteroni</name>
    <dbReference type="NCBI Taxonomy" id="285"/>
    <lineage>
        <taxon>Bacteria</taxon>
        <taxon>Pseudomonadati</taxon>
        <taxon>Pseudomonadota</taxon>
        <taxon>Betaproteobacteria</taxon>
        <taxon>Burkholderiales</taxon>
        <taxon>Comamonadaceae</taxon>
        <taxon>Comamonas</taxon>
    </lineage>
</organism>
<feature type="compositionally biased region" description="Basic and acidic residues" evidence="1">
    <location>
        <begin position="159"/>
        <end position="230"/>
    </location>
</feature>
<reference evidence="4 5" key="1">
    <citation type="submission" date="2013-09" db="EMBL/GenBank/DDBJ databases">
        <title>High correlation between genotypes and phenotypes of environmental bacteria Comamonas testosteroni strains.</title>
        <authorList>
            <person name="Liu L."/>
            <person name="Zhu W."/>
            <person name="Xia X."/>
            <person name="Xu B."/>
            <person name="Luo M."/>
            <person name="Wang G."/>
        </authorList>
    </citation>
    <scope>NUCLEOTIDE SEQUENCE [LARGE SCALE GENOMIC DNA]</scope>
    <source>
        <strain evidence="4 5">JL40</strain>
    </source>
</reference>
<evidence type="ECO:0000313" key="4">
    <source>
        <dbReference type="EMBL" id="KGH25315.1"/>
    </source>
</evidence>
<evidence type="ECO:0000259" key="3">
    <source>
        <dbReference type="PROSITE" id="PS51724"/>
    </source>
</evidence>
<dbReference type="GO" id="GO:0032153">
    <property type="term" value="C:cell division site"/>
    <property type="evidence" value="ECO:0007669"/>
    <property type="project" value="TreeGrafter"/>
</dbReference>
<dbReference type="AlphaFoldDB" id="A0A096GJG0"/>
<evidence type="ECO:0000256" key="1">
    <source>
        <dbReference type="SAM" id="MobiDB-lite"/>
    </source>
</evidence>